<dbReference type="GO" id="GO:0004519">
    <property type="term" value="F:endonuclease activity"/>
    <property type="evidence" value="ECO:0007669"/>
    <property type="project" value="UniProtKB-KW"/>
</dbReference>
<comment type="cofactor">
    <cofactor evidence="1">
        <name>a divalent metal cation</name>
        <dbReference type="ChEBI" id="CHEBI:60240"/>
    </cofactor>
</comment>
<dbReference type="AlphaFoldDB" id="A0AAW1LPQ7"/>
<sequence length="208" mass="23937">MDDALVHKIPSSYATNAISEENVFSNSKDATCALRPFRYQRLFLEICGSRQVLTEHLRSHENNSQLQLTTDDETQNILTHPEKSYAYDTDGRNLDIEPPFVQEKPIQSERMLLNCKISDSNNKIIGCNARYPGSVHDSAIWQMSDIRNYLRQQYTNGDSNSHLLGDCGYQLEPWLFTSFNNPDEGSPEERFNEQFIRARNVIERTNGI</sequence>
<evidence type="ECO:0000259" key="3">
    <source>
        <dbReference type="Pfam" id="PF13359"/>
    </source>
</evidence>
<keyword evidence="4" id="KW-0255">Endonuclease</keyword>
<evidence type="ECO:0000256" key="2">
    <source>
        <dbReference type="ARBA" id="ARBA00022723"/>
    </source>
</evidence>
<keyword evidence="2" id="KW-0479">Metal-binding</keyword>
<dbReference type="GO" id="GO:0046872">
    <property type="term" value="F:metal ion binding"/>
    <property type="evidence" value="ECO:0007669"/>
    <property type="project" value="UniProtKB-KW"/>
</dbReference>
<name>A0AAW1LPQ7_POPJA</name>
<accession>A0AAW1LPQ7</accession>
<reference evidence="4 5" key="1">
    <citation type="journal article" date="2024" name="BMC Genomics">
        <title>De novo assembly and annotation of Popillia japonica's genome with initial clues to its potential as an invasive pest.</title>
        <authorList>
            <person name="Cucini C."/>
            <person name="Boschi S."/>
            <person name="Funari R."/>
            <person name="Cardaioli E."/>
            <person name="Iannotti N."/>
            <person name="Marturano G."/>
            <person name="Paoli F."/>
            <person name="Bruttini M."/>
            <person name="Carapelli A."/>
            <person name="Frati F."/>
            <person name="Nardi F."/>
        </authorList>
    </citation>
    <scope>NUCLEOTIDE SEQUENCE [LARGE SCALE GENOMIC DNA]</scope>
    <source>
        <strain evidence="4">DMR45628</strain>
    </source>
</reference>
<dbReference type="EMBL" id="JASPKY010000118">
    <property type="protein sequence ID" value="KAK9736083.1"/>
    <property type="molecule type" value="Genomic_DNA"/>
</dbReference>
<keyword evidence="5" id="KW-1185">Reference proteome</keyword>
<gene>
    <name evidence="4" type="ORF">QE152_g12764</name>
</gene>
<evidence type="ECO:0000256" key="1">
    <source>
        <dbReference type="ARBA" id="ARBA00001968"/>
    </source>
</evidence>
<organism evidence="4 5">
    <name type="scientific">Popillia japonica</name>
    <name type="common">Japanese beetle</name>
    <dbReference type="NCBI Taxonomy" id="7064"/>
    <lineage>
        <taxon>Eukaryota</taxon>
        <taxon>Metazoa</taxon>
        <taxon>Ecdysozoa</taxon>
        <taxon>Arthropoda</taxon>
        <taxon>Hexapoda</taxon>
        <taxon>Insecta</taxon>
        <taxon>Pterygota</taxon>
        <taxon>Neoptera</taxon>
        <taxon>Endopterygota</taxon>
        <taxon>Coleoptera</taxon>
        <taxon>Polyphaga</taxon>
        <taxon>Scarabaeiformia</taxon>
        <taxon>Scarabaeidae</taxon>
        <taxon>Rutelinae</taxon>
        <taxon>Popillia</taxon>
    </lineage>
</organism>
<comment type="caution">
    <text evidence="4">The sequence shown here is derived from an EMBL/GenBank/DDBJ whole genome shotgun (WGS) entry which is preliminary data.</text>
</comment>
<feature type="domain" description="DDE Tnp4" evidence="3">
    <location>
        <begin position="117"/>
        <end position="207"/>
    </location>
</feature>
<proteinExistence type="predicted"/>
<dbReference type="Pfam" id="PF13359">
    <property type="entry name" value="DDE_Tnp_4"/>
    <property type="match status" value="1"/>
</dbReference>
<keyword evidence="4" id="KW-0378">Hydrolase</keyword>
<evidence type="ECO:0000313" key="5">
    <source>
        <dbReference type="Proteomes" id="UP001458880"/>
    </source>
</evidence>
<protein>
    <submittedName>
        <fullName evidence="4">DDE superfamily endonuclease</fullName>
    </submittedName>
</protein>
<keyword evidence="4" id="KW-0540">Nuclease</keyword>
<dbReference type="InterPro" id="IPR027806">
    <property type="entry name" value="HARBI1_dom"/>
</dbReference>
<evidence type="ECO:0000313" key="4">
    <source>
        <dbReference type="EMBL" id="KAK9736083.1"/>
    </source>
</evidence>
<dbReference type="Proteomes" id="UP001458880">
    <property type="component" value="Unassembled WGS sequence"/>
</dbReference>